<organism evidence="3 4">
    <name type="scientific">Natrialba asiatica (strain ATCC 700177 / DSM 12278 / JCM 9576 / FERM P-10747 / NBRC 102637 / 172P1)</name>
    <dbReference type="NCBI Taxonomy" id="29540"/>
    <lineage>
        <taxon>Archaea</taxon>
        <taxon>Methanobacteriati</taxon>
        <taxon>Methanobacteriota</taxon>
        <taxon>Stenosarchaea group</taxon>
        <taxon>Halobacteria</taxon>
        <taxon>Halobacteriales</taxon>
        <taxon>Natrialbaceae</taxon>
        <taxon>Natrialba</taxon>
    </lineage>
</organism>
<feature type="transmembrane region" description="Helical" evidence="2">
    <location>
        <begin position="49"/>
        <end position="67"/>
    </location>
</feature>
<dbReference type="Proteomes" id="UP000011554">
    <property type="component" value="Unassembled WGS sequence"/>
</dbReference>
<dbReference type="EMBL" id="AOIO01000023">
    <property type="protein sequence ID" value="ELZ01858.1"/>
    <property type="molecule type" value="Genomic_DNA"/>
</dbReference>
<name>M0AV71_NATA1</name>
<comment type="caution">
    <text evidence="3">The sequence shown here is derived from an EMBL/GenBank/DDBJ whole genome shotgun (WGS) entry which is preliminary data.</text>
</comment>
<sequence length="221" mass="23921">MPDTKQQDTLSELIVKEAIDRGLDSSMRDSILEAVEEAEGSRGPRKRPLAFAAGAFGLGAAVGFLAGRESPSIEETPLSDVEEPEIIEDVRETATGKSPVEEITEVTEETTAESETDTGKSPSRFLGLVLVLGVAAAVAYLRRRFAGDTEDWEPIEEFEPATDLMEEDESSDEAAMDEDETEEEADEAGDEDEDADTDTDTDTDTDADADTADETEDDDEE</sequence>
<evidence type="ECO:0000256" key="2">
    <source>
        <dbReference type="SAM" id="Phobius"/>
    </source>
</evidence>
<proteinExistence type="predicted"/>
<gene>
    <name evidence="3" type="ORF">C481_10067</name>
</gene>
<feature type="region of interest" description="Disordered" evidence="1">
    <location>
        <begin position="92"/>
        <end position="123"/>
    </location>
</feature>
<keyword evidence="4" id="KW-1185">Reference proteome</keyword>
<dbReference type="STRING" id="29540.C481_10067"/>
<dbReference type="eggNOG" id="arCOG10748">
    <property type="taxonomic scope" value="Archaea"/>
</dbReference>
<feature type="compositionally biased region" description="Acidic residues" evidence="1">
    <location>
        <begin position="148"/>
        <end position="221"/>
    </location>
</feature>
<feature type="compositionally biased region" description="Acidic residues" evidence="1">
    <location>
        <begin position="102"/>
        <end position="116"/>
    </location>
</feature>
<reference evidence="3 4" key="1">
    <citation type="journal article" date="2014" name="PLoS Genet.">
        <title>Phylogenetically driven sequencing of extremely halophilic archaea reveals strategies for static and dynamic osmo-response.</title>
        <authorList>
            <person name="Becker E.A."/>
            <person name="Seitzer P.M."/>
            <person name="Tritt A."/>
            <person name="Larsen D."/>
            <person name="Krusor M."/>
            <person name="Yao A.I."/>
            <person name="Wu D."/>
            <person name="Madern D."/>
            <person name="Eisen J.A."/>
            <person name="Darling A.E."/>
            <person name="Facciotti M.T."/>
        </authorList>
    </citation>
    <scope>NUCLEOTIDE SEQUENCE [LARGE SCALE GENOMIC DNA]</scope>
    <source>
        <strain evidence="3 4">DSM 12278</strain>
    </source>
</reference>
<evidence type="ECO:0000256" key="1">
    <source>
        <dbReference type="SAM" id="MobiDB-lite"/>
    </source>
</evidence>
<keyword evidence="2" id="KW-1133">Transmembrane helix</keyword>
<keyword evidence="2" id="KW-0472">Membrane</keyword>
<dbReference type="PATRIC" id="fig|29540.5.peg.2050"/>
<accession>M0AV71</accession>
<keyword evidence="2" id="KW-0812">Transmembrane</keyword>
<feature type="transmembrane region" description="Helical" evidence="2">
    <location>
        <begin position="125"/>
        <end position="141"/>
    </location>
</feature>
<dbReference type="OrthoDB" id="206502at2157"/>
<protein>
    <submittedName>
        <fullName evidence="3">Uncharacterized protein</fullName>
    </submittedName>
</protein>
<evidence type="ECO:0000313" key="3">
    <source>
        <dbReference type="EMBL" id="ELZ01858.1"/>
    </source>
</evidence>
<dbReference type="AlphaFoldDB" id="M0AV71"/>
<dbReference type="RefSeq" id="WP_006109048.1">
    <property type="nucleotide sequence ID" value="NZ_AOIO01000023.1"/>
</dbReference>
<evidence type="ECO:0000313" key="4">
    <source>
        <dbReference type="Proteomes" id="UP000011554"/>
    </source>
</evidence>
<feature type="region of interest" description="Disordered" evidence="1">
    <location>
        <begin position="145"/>
        <end position="221"/>
    </location>
</feature>